<evidence type="ECO:0000313" key="3">
    <source>
        <dbReference type="EMBL" id="MCD2193781.1"/>
    </source>
</evidence>
<accession>A0ABS8P8R4</accession>
<dbReference type="EMBL" id="JAJNDB010000001">
    <property type="protein sequence ID" value="MCD2193781.1"/>
    <property type="molecule type" value="Genomic_DNA"/>
</dbReference>
<evidence type="ECO:0000259" key="2">
    <source>
        <dbReference type="Pfam" id="PF03795"/>
    </source>
</evidence>
<feature type="domain" description="YCII-related" evidence="2">
    <location>
        <begin position="19"/>
        <end position="103"/>
    </location>
</feature>
<dbReference type="PANTHER" id="PTHR35174">
    <property type="entry name" value="BLL7171 PROTEIN-RELATED"/>
    <property type="match status" value="1"/>
</dbReference>
<sequence length="120" mass="13012">MTRYLLAIQQPDDPTAPDAQRPGPERLAAIMRDVEAVRQDMVDAGVWVFSGGLHSGSSATVVRTRGDEVLLTDGPYAEGKEQIGGLTILDAEDLDAALHWAGRLARAIHPLPIEVRPFQD</sequence>
<gene>
    <name evidence="3" type="ORF">LQ327_10375</name>
</gene>
<dbReference type="RefSeq" id="WP_230732600.1">
    <property type="nucleotide sequence ID" value="NZ_JAJNDB010000001.1"/>
</dbReference>
<name>A0ABS8P8R4_9PSEU</name>
<dbReference type="Proteomes" id="UP001199469">
    <property type="component" value="Unassembled WGS sequence"/>
</dbReference>
<reference evidence="3 4" key="1">
    <citation type="submission" date="2021-11" db="EMBL/GenBank/DDBJ databases">
        <title>Draft genome sequence of Actinomycetospora sp. SF1 isolated from the rhizosphere soil.</title>
        <authorList>
            <person name="Duangmal K."/>
            <person name="Chantavorakit T."/>
        </authorList>
    </citation>
    <scope>NUCLEOTIDE SEQUENCE [LARGE SCALE GENOMIC DNA]</scope>
    <source>
        <strain evidence="3 4">TBRC 5722</strain>
    </source>
</reference>
<proteinExistence type="inferred from homology"/>
<evidence type="ECO:0000313" key="4">
    <source>
        <dbReference type="Proteomes" id="UP001199469"/>
    </source>
</evidence>
<keyword evidence="4" id="KW-1185">Reference proteome</keyword>
<protein>
    <submittedName>
        <fullName evidence="3">YciI family protein</fullName>
    </submittedName>
</protein>
<evidence type="ECO:0000256" key="1">
    <source>
        <dbReference type="ARBA" id="ARBA00007689"/>
    </source>
</evidence>
<comment type="similarity">
    <text evidence="1">Belongs to the YciI family.</text>
</comment>
<dbReference type="InterPro" id="IPR005545">
    <property type="entry name" value="YCII"/>
</dbReference>
<comment type="caution">
    <text evidence="3">The sequence shown here is derived from an EMBL/GenBank/DDBJ whole genome shotgun (WGS) entry which is preliminary data.</text>
</comment>
<dbReference type="SUPFAM" id="SSF54909">
    <property type="entry name" value="Dimeric alpha+beta barrel"/>
    <property type="match status" value="1"/>
</dbReference>
<dbReference type="InterPro" id="IPR011008">
    <property type="entry name" value="Dimeric_a/b-barrel"/>
</dbReference>
<dbReference type="Gene3D" id="3.30.70.1060">
    <property type="entry name" value="Dimeric alpha+beta barrel"/>
    <property type="match status" value="1"/>
</dbReference>
<dbReference type="PANTHER" id="PTHR35174:SF3">
    <property type="entry name" value="BLL7171 PROTEIN"/>
    <property type="match status" value="1"/>
</dbReference>
<dbReference type="Pfam" id="PF03795">
    <property type="entry name" value="YCII"/>
    <property type="match status" value="1"/>
</dbReference>
<organism evidence="3 4">
    <name type="scientific">Actinomycetospora endophytica</name>
    <dbReference type="NCBI Taxonomy" id="2291215"/>
    <lineage>
        <taxon>Bacteria</taxon>
        <taxon>Bacillati</taxon>
        <taxon>Actinomycetota</taxon>
        <taxon>Actinomycetes</taxon>
        <taxon>Pseudonocardiales</taxon>
        <taxon>Pseudonocardiaceae</taxon>
        <taxon>Actinomycetospora</taxon>
    </lineage>
</organism>